<dbReference type="eggNOG" id="COG4938">
    <property type="taxonomic scope" value="Bacteria"/>
</dbReference>
<proteinExistence type="predicted"/>
<dbReference type="STRING" id="595494.Tola_1158"/>
<feature type="domain" description="DUF3696" evidence="1">
    <location>
        <begin position="443"/>
        <end position="486"/>
    </location>
</feature>
<dbReference type="HOGENOM" id="CLU_032548_1_0_6"/>
<dbReference type="SUPFAM" id="SSF52540">
    <property type="entry name" value="P-loop containing nucleoside triphosphate hydrolases"/>
    <property type="match status" value="1"/>
</dbReference>
<evidence type="ECO:0000259" key="2">
    <source>
        <dbReference type="Pfam" id="PF13175"/>
    </source>
</evidence>
<organism evidence="4 5">
    <name type="scientific">Tolumonas auensis (strain DSM 9187 / NBRC 110442 / TA 4)</name>
    <dbReference type="NCBI Taxonomy" id="595494"/>
    <lineage>
        <taxon>Bacteria</taxon>
        <taxon>Pseudomonadati</taxon>
        <taxon>Pseudomonadota</taxon>
        <taxon>Gammaproteobacteria</taxon>
        <taxon>Aeromonadales</taxon>
        <taxon>Aeromonadaceae</taxon>
        <taxon>Tolumonas</taxon>
    </lineage>
</organism>
<reference evidence="5" key="1">
    <citation type="submission" date="2009-05" db="EMBL/GenBank/DDBJ databases">
        <title>Complete sequence of Tolumonas auensis DSM 9187.</title>
        <authorList>
            <consortium name="US DOE Joint Genome Institute"/>
            <person name="Lucas S."/>
            <person name="Copeland A."/>
            <person name="Lapidus A."/>
            <person name="Glavina del Rio T."/>
            <person name="Tice H."/>
            <person name="Bruce D."/>
            <person name="Goodwin L."/>
            <person name="Pitluck S."/>
            <person name="Chertkov O."/>
            <person name="Brettin T."/>
            <person name="Detter J.C."/>
            <person name="Han C."/>
            <person name="Larimer F."/>
            <person name="Land M."/>
            <person name="Hauser L."/>
            <person name="Kyrpides N."/>
            <person name="Mikhailova N."/>
            <person name="Spring S."/>
            <person name="Beller H."/>
        </authorList>
    </citation>
    <scope>NUCLEOTIDE SEQUENCE [LARGE SCALE GENOMIC DNA]</scope>
    <source>
        <strain evidence="5">DSM 9187 / TA4</strain>
    </source>
</reference>
<dbReference type="PANTHER" id="PTHR43581:SF2">
    <property type="entry name" value="EXCINUCLEASE ATPASE SUBUNIT"/>
    <property type="match status" value="1"/>
</dbReference>
<dbReference type="Pfam" id="PF13304">
    <property type="entry name" value="AAA_21"/>
    <property type="match status" value="1"/>
</dbReference>
<dbReference type="EMBL" id="CP001616">
    <property type="protein sequence ID" value="ACQ92780.1"/>
    <property type="molecule type" value="Genomic_DNA"/>
</dbReference>
<dbReference type="InterPro" id="IPR041685">
    <property type="entry name" value="AAA_GajA/Old/RecF-like"/>
</dbReference>
<dbReference type="InterPro" id="IPR022532">
    <property type="entry name" value="DUF3696"/>
</dbReference>
<accession>C4LDI4</accession>
<dbReference type="KEGG" id="tau:Tola_1158"/>
<keyword evidence="5" id="KW-1185">Reference proteome</keyword>
<dbReference type="InterPro" id="IPR051396">
    <property type="entry name" value="Bact_Antivir_Def_Nuclease"/>
</dbReference>
<dbReference type="InterPro" id="IPR003959">
    <property type="entry name" value="ATPase_AAA_core"/>
</dbReference>
<evidence type="ECO:0008006" key="6">
    <source>
        <dbReference type="Google" id="ProtNLM"/>
    </source>
</evidence>
<dbReference type="Proteomes" id="UP000009073">
    <property type="component" value="Chromosome"/>
</dbReference>
<sequence>MKIKSLIVGGFKGVQDKVIIPLSSITLLFGANSTGKSTVLHALLYLYEVIVARNFDPQYSQVTGEKLWLGGFQNLVHGKKTNNVITLGATLDFSDGVDVWNDFLSTAETWLLESHLGFTPDATTKVMSFEIDIEWDNFAKKTYISRFECFSCDQPYLRFESQAGKQESVITHYSPLSDWQVSEPFEINNIFESGEWEAVYIPSRDALPPLIKRIDLSNCPFDWSNVFPEHPLAAQVFAEAALSQSSLAPLRILGRKLFNLLHIGPLRVVPCRNFILEETATPARWYDGSAGWDQFAYGSESLRKQVNEYFGKSFLESNYIFDIQKIPDETIKYRQVILKETQTSTNLRPSDVGIGVSQVFPFIVACSINQDAIISCEQPELHIHPKWQLSLADMILESCYQNSGRMFLIETHSEHIMLRLLKRRRQTADEVLSVDDHFSCFKHDVQIIFCEQVDGKTIFRTIKTTDEGEFDSYWPNGFFDERREELF</sequence>
<evidence type="ECO:0000313" key="5">
    <source>
        <dbReference type="Proteomes" id="UP000009073"/>
    </source>
</evidence>
<dbReference type="eggNOG" id="COG1196">
    <property type="taxonomic scope" value="Bacteria"/>
</dbReference>
<dbReference type="Gene3D" id="3.40.50.300">
    <property type="entry name" value="P-loop containing nucleotide triphosphate hydrolases"/>
    <property type="match status" value="1"/>
</dbReference>
<protein>
    <recommendedName>
        <fullName evidence="6">AAA domain-containing protein</fullName>
    </recommendedName>
</protein>
<evidence type="ECO:0000259" key="3">
    <source>
        <dbReference type="Pfam" id="PF13304"/>
    </source>
</evidence>
<reference evidence="4 5" key="2">
    <citation type="journal article" date="2011" name="Stand. Genomic Sci.">
        <title>Complete genome sequence of Tolumonas auensis type strain (TA 4).</title>
        <authorList>
            <person name="Chertkov O."/>
            <person name="Copeland A."/>
            <person name="Lucas S."/>
            <person name="Lapidus A."/>
            <person name="Berry K.W."/>
            <person name="Detter J.C."/>
            <person name="Del Rio T.G."/>
            <person name="Hammon N."/>
            <person name="Dalin E."/>
            <person name="Tice H."/>
            <person name="Pitluck S."/>
            <person name="Richardson P."/>
            <person name="Bruce D."/>
            <person name="Goodwin L."/>
            <person name="Han C."/>
            <person name="Tapia R."/>
            <person name="Saunders E."/>
            <person name="Schmutz J."/>
            <person name="Brettin T."/>
            <person name="Larimer F."/>
            <person name="Land M."/>
            <person name="Hauser L."/>
            <person name="Spring S."/>
            <person name="Rohde M."/>
            <person name="Kyrpides N.C."/>
            <person name="Ivanova N."/>
            <person name="Goker M."/>
            <person name="Beller H.R."/>
            <person name="Klenk H.P."/>
            <person name="Woyke T."/>
        </authorList>
    </citation>
    <scope>NUCLEOTIDE SEQUENCE [LARGE SCALE GENOMIC DNA]</scope>
    <source>
        <strain evidence="5">DSM 9187 / TA4</strain>
    </source>
</reference>
<evidence type="ECO:0000259" key="1">
    <source>
        <dbReference type="Pfam" id="PF12476"/>
    </source>
</evidence>
<dbReference type="GO" id="GO:0005524">
    <property type="term" value="F:ATP binding"/>
    <property type="evidence" value="ECO:0007669"/>
    <property type="project" value="InterPro"/>
</dbReference>
<dbReference type="Pfam" id="PF12476">
    <property type="entry name" value="DUF3696"/>
    <property type="match status" value="1"/>
</dbReference>
<dbReference type="AlphaFoldDB" id="C4LDI4"/>
<dbReference type="Pfam" id="PF13175">
    <property type="entry name" value="AAA_15"/>
    <property type="match status" value="1"/>
</dbReference>
<gene>
    <name evidence="4" type="ordered locus">Tola_1158</name>
</gene>
<name>C4LDI4_TOLAT</name>
<feature type="domain" description="Endonuclease GajA/Old nuclease/RecF-like AAA" evidence="2">
    <location>
        <begin position="1"/>
        <end position="48"/>
    </location>
</feature>
<evidence type="ECO:0000313" key="4">
    <source>
        <dbReference type="EMBL" id="ACQ92780.1"/>
    </source>
</evidence>
<dbReference type="PANTHER" id="PTHR43581">
    <property type="entry name" value="ATP/GTP PHOSPHATASE"/>
    <property type="match status" value="1"/>
</dbReference>
<dbReference type="RefSeq" id="WP_012729379.1">
    <property type="nucleotide sequence ID" value="NC_012691.1"/>
</dbReference>
<dbReference type="OrthoDB" id="9815944at2"/>
<feature type="domain" description="ATPase AAA-type core" evidence="3">
    <location>
        <begin position="319"/>
        <end position="417"/>
    </location>
</feature>
<dbReference type="InterPro" id="IPR027417">
    <property type="entry name" value="P-loop_NTPase"/>
</dbReference>
<dbReference type="GO" id="GO:0016887">
    <property type="term" value="F:ATP hydrolysis activity"/>
    <property type="evidence" value="ECO:0007669"/>
    <property type="project" value="InterPro"/>
</dbReference>